<keyword evidence="1" id="KW-0479">Metal-binding</keyword>
<keyword evidence="2 4" id="KW-0863">Zinc-finger</keyword>
<proteinExistence type="predicted"/>
<evidence type="ECO:0000313" key="7">
    <source>
        <dbReference type="EMBL" id="CAH2012453.1"/>
    </source>
</evidence>
<protein>
    <recommendedName>
        <fullName evidence="6">BED-type domain-containing protein</fullName>
    </recommendedName>
</protein>
<feature type="domain" description="BED-type" evidence="6">
    <location>
        <begin position="28"/>
        <end position="78"/>
    </location>
</feature>
<reference evidence="7" key="1">
    <citation type="submission" date="2022-03" db="EMBL/GenBank/DDBJ databases">
        <authorList>
            <person name="Sayadi A."/>
        </authorList>
    </citation>
    <scope>NUCLEOTIDE SEQUENCE</scope>
</reference>
<dbReference type="InterPro" id="IPR003656">
    <property type="entry name" value="Znf_BED"/>
</dbReference>
<sequence>MISADKRYGSYVIYAYVKEIMASVSAKKKTSEIWKFFDPIDESHAICTMCKSKLSYKTSSSNLKKHMQKKHPRVTITFLESKRSTVVAQHKENGQNNESIDNDRPSTSEISSLNSVEGRTALVKSSTNKSHQIKPGSTISSVCLQKYLLEAKTI</sequence>
<organism evidence="7 8">
    <name type="scientific">Acanthoscelides obtectus</name>
    <name type="common">Bean weevil</name>
    <name type="synonym">Bruchus obtectus</name>
    <dbReference type="NCBI Taxonomy" id="200917"/>
    <lineage>
        <taxon>Eukaryota</taxon>
        <taxon>Metazoa</taxon>
        <taxon>Ecdysozoa</taxon>
        <taxon>Arthropoda</taxon>
        <taxon>Hexapoda</taxon>
        <taxon>Insecta</taxon>
        <taxon>Pterygota</taxon>
        <taxon>Neoptera</taxon>
        <taxon>Endopterygota</taxon>
        <taxon>Coleoptera</taxon>
        <taxon>Polyphaga</taxon>
        <taxon>Cucujiformia</taxon>
        <taxon>Chrysomeloidea</taxon>
        <taxon>Chrysomelidae</taxon>
        <taxon>Bruchinae</taxon>
        <taxon>Bruchini</taxon>
        <taxon>Acanthoscelides</taxon>
    </lineage>
</organism>
<evidence type="ECO:0000256" key="4">
    <source>
        <dbReference type="PROSITE-ProRule" id="PRU00027"/>
    </source>
</evidence>
<evidence type="ECO:0000256" key="2">
    <source>
        <dbReference type="ARBA" id="ARBA00022771"/>
    </source>
</evidence>
<gene>
    <name evidence="7" type="ORF">ACAOBT_LOCUS32850</name>
</gene>
<feature type="region of interest" description="Disordered" evidence="5">
    <location>
        <begin position="87"/>
        <end position="115"/>
    </location>
</feature>
<dbReference type="AlphaFoldDB" id="A0A9P0MH70"/>
<evidence type="ECO:0000256" key="5">
    <source>
        <dbReference type="SAM" id="MobiDB-lite"/>
    </source>
</evidence>
<name>A0A9P0MH70_ACAOB</name>
<evidence type="ECO:0000259" key="6">
    <source>
        <dbReference type="PROSITE" id="PS50808"/>
    </source>
</evidence>
<dbReference type="GO" id="GO:0008270">
    <property type="term" value="F:zinc ion binding"/>
    <property type="evidence" value="ECO:0007669"/>
    <property type="project" value="UniProtKB-KW"/>
</dbReference>
<dbReference type="SUPFAM" id="SSF57667">
    <property type="entry name" value="beta-beta-alpha zinc fingers"/>
    <property type="match status" value="1"/>
</dbReference>
<dbReference type="InterPro" id="IPR036236">
    <property type="entry name" value="Znf_C2H2_sf"/>
</dbReference>
<dbReference type="EMBL" id="CAKOFQ010008183">
    <property type="protein sequence ID" value="CAH2012453.1"/>
    <property type="molecule type" value="Genomic_DNA"/>
</dbReference>
<comment type="caution">
    <text evidence="7">The sequence shown here is derived from an EMBL/GenBank/DDBJ whole genome shotgun (WGS) entry which is preliminary data.</text>
</comment>
<dbReference type="GO" id="GO:0003677">
    <property type="term" value="F:DNA binding"/>
    <property type="evidence" value="ECO:0007669"/>
    <property type="project" value="InterPro"/>
</dbReference>
<evidence type="ECO:0000256" key="1">
    <source>
        <dbReference type="ARBA" id="ARBA00022723"/>
    </source>
</evidence>
<dbReference type="OrthoDB" id="1607513at2759"/>
<evidence type="ECO:0000313" key="8">
    <source>
        <dbReference type="Proteomes" id="UP001152888"/>
    </source>
</evidence>
<evidence type="ECO:0000256" key="3">
    <source>
        <dbReference type="ARBA" id="ARBA00022833"/>
    </source>
</evidence>
<dbReference type="SMART" id="SM00614">
    <property type="entry name" value="ZnF_BED"/>
    <property type="match status" value="1"/>
</dbReference>
<keyword evidence="3" id="KW-0862">Zinc</keyword>
<keyword evidence="8" id="KW-1185">Reference proteome</keyword>
<dbReference type="PROSITE" id="PS50808">
    <property type="entry name" value="ZF_BED"/>
    <property type="match status" value="1"/>
</dbReference>
<dbReference type="Proteomes" id="UP001152888">
    <property type="component" value="Unassembled WGS sequence"/>
</dbReference>
<dbReference type="Pfam" id="PF02892">
    <property type="entry name" value="zf-BED"/>
    <property type="match status" value="1"/>
</dbReference>
<accession>A0A9P0MH70</accession>